<sequence>FVMPCHSGHSYSEQESASSGIKCSQSNALQMGPRKCPCMVINPLVHHGCHFGCVIHAFCNVQTLLTNGITLMGDVEERGLKTLTQEEREEYSAYQELLKIVPKLEKHVMTSSKEAVITIAELIQKGASGARADNTNSMKATIIDWITLKGQTLIPHIPRNVKTG</sequence>
<proteinExistence type="predicted"/>
<dbReference type="AlphaFoldDB" id="A0A0C9YAE7"/>
<dbReference type="Proteomes" id="UP000054018">
    <property type="component" value="Unassembled WGS sequence"/>
</dbReference>
<gene>
    <name evidence="1" type="ORF">PISMIDRAFT_103551</name>
</gene>
<dbReference type="OrthoDB" id="2671666at2759"/>
<dbReference type="STRING" id="765257.A0A0C9YAE7"/>
<name>A0A0C9YAE7_9AGAM</name>
<dbReference type="EMBL" id="KN833748">
    <property type="protein sequence ID" value="KIK21710.1"/>
    <property type="molecule type" value="Genomic_DNA"/>
</dbReference>
<evidence type="ECO:0000313" key="2">
    <source>
        <dbReference type="Proteomes" id="UP000054018"/>
    </source>
</evidence>
<evidence type="ECO:0000313" key="1">
    <source>
        <dbReference type="EMBL" id="KIK21710.1"/>
    </source>
</evidence>
<dbReference type="HOGENOM" id="CLU_035918_6_1_1"/>
<accession>A0A0C9YAE7</accession>
<feature type="non-terminal residue" evidence="1">
    <location>
        <position position="164"/>
    </location>
</feature>
<keyword evidence="2" id="KW-1185">Reference proteome</keyword>
<protein>
    <submittedName>
        <fullName evidence="1">Uncharacterized protein</fullName>
    </submittedName>
</protein>
<organism evidence="1 2">
    <name type="scientific">Pisolithus microcarpus 441</name>
    <dbReference type="NCBI Taxonomy" id="765257"/>
    <lineage>
        <taxon>Eukaryota</taxon>
        <taxon>Fungi</taxon>
        <taxon>Dikarya</taxon>
        <taxon>Basidiomycota</taxon>
        <taxon>Agaricomycotina</taxon>
        <taxon>Agaricomycetes</taxon>
        <taxon>Agaricomycetidae</taxon>
        <taxon>Boletales</taxon>
        <taxon>Sclerodermatineae</taxon>
        <taxon>Pisolithaceae</taxon>
        <taxon>Pisolithus</taxon>
    </lineage>
</organism>
<reference evidence="2" key="2">
    <citation type="submission" date="2015-01" db="EMBL/GenBank/DDBJ databases">
        <title>Evolutionary Origins and Diversification of the Mycorrhizal Mutualists.</title>
        <authorList>
            <consortium name="DOE Joint Genome Institute"/>
            <consortium name="Mycorrhizal Genomics Consortium"/>
            <person name="Kohler A."/>
            <person name="Kuo A."/>
            <person name="Nagy L.G."/>
            <person name="Floudas D."/>
            <person name="Copeland A."/>
            <person name="Barry K.W."/>
            <person name="Cichocki N."/>
            <person name="Veneault-Fourrey C."/>
            <person name="LaButti K."/>
            <person name="Lindquist E.A."/>
            <person name="Lipzen A."/>
            <person name="Lundell T."/>
            <person name="Morin E."/>
            <person name="Murat C."/>
            <person name="Riley R."/>
            <person name="Ohm R."/>
            <person name="Sun H."/>
            <person name="Tunlid A."/>
            <person name="Henrissat B."/>
            <person name="Grigoriev I.V."/>
            <person name="Hibbett D.S."/>
            <person name="Martin F."/>
        </authorList>
    </citation>
    <scope>NUCLEOTIDE SEQUENCE [LARGE SCALE GENOMIC DNA]</scope>
    <source>
        <strain evidence="2">441</strain>
    </source>
</reference>
<reference evidence="1 2" key="1">
    <citation type="submission" date="2014-04" db="EMBL/GenBank/DDBJ databases">
        <authorList>
            <consortium name="DOE Joint Genome Institute"/>
            <person name="Kuo A."/>
            <person name="Kohler A."/>
            <person name="Costa M.D."/>
            <person name="Nagy L.G."/>
            <person name="Floudas D."/>
            <person name="Copeland A."/>
            <person name="Barry K.W."/>
            <person name="Cichocki N."/>
            <person name="Veneault-Fourrey C."/>
            <person name="LaButti K."/>
            <person name="Lindquist E.A."/>
            <person name="Lipzen A."/>
            <person name="Lundell T."/>
            <person name="Morin E."/>
            <person name="Murat C."/>
            <person name="Sun H."/>
            <person name="Tunlid A."/>
            <person name="Henrissat B."/>
            <person name="Grigoriev I.V."/>
            <person name="Hibbett D.S."/>
            <person name="Martin F."/>
            <person name="Nordberg H.P."/>
            <person name="Cantor M.N."/>
            <person name="Hua S.X."/>
        </authorList>
    </citation>
    <scope>NUCLEOTIDE SEQUENCE [LARGE SCALE GENOMIC DNA]</scope>
    <source>
        <strain evidence="1 2">441</strain>
    </source>
</reference>